<evidence type="ECO:0000256" key="1">
    <source>
        <dbReference type="SAM" id="MobiDB-lite"/>
    </source>
</evidence>
<protein>
    <submittedName>
        <fullName evidence="2">Uncharacterized protein</fullName>
    </submittedName>
</protein>
<dbReference type="RefSeq" id="WP_135698401.1">
    <property type="nucleotide sequence ID" value="NZ_RQER01000008.1"/>
</dbReference>
<gene>
    <name evidence="2" type="ORF">EHO57_14145</name>
</gene>
<proteinExistence type="predicted"/>
<evidence type="ECO:0000313" key="2">
    <source>
        <dbReference type="EMBL" id="TGJ99895.1"/>
    </source>
</evidence>
<sequence length="85" mass="9701">MSQLVPAQGETYYFVTSDGSILDVPWNGDETDYDRLGFGNVFRRKGNAVAARDEMKGLFRKYRKVNSNGFQTNNRKSQGSRNSRE</sequence>
<name>A0A5R2ASY0_9LEPT</name>
<comment type="caution">
    <text evidence="2">The sequence shown here is derived from an EMBL/GenBank/DDBJ whole genome shotgun (WGS) entry which is preliminary data.</text>
</comment>
<organism evidence="2 3">
    <name type="scientific">Leptospira langatensis</name>
    <dbReference type="NCBI Taxonomy" id="2484983"/>
    <lineage>
        <taxon>Bacteria</taxon>
        <taxon>Pseudomonadati</taxon>
        <taxon>Spirochaetota</taxon>
        <taxon>Spirochaetia</taxon>
        <taxon>Leptospirales</taxon>
        <taxon>Leptospiraceae</taxon>
        <taxon>Leptospira</taxon>
    </lineage>
</organism>
<feature type="region of interest" description="Disordered" evidence="1">
    <location>
        <begin position="65"/>
        <end position="85"/>
    </location>
</feature>
<accession>A0A5R2ASY0</accession>
<dbReference type="Proteomes" id="UP000297946">
    <property type="component" value="Unassembled WGS sequence"/>
</dbReference>
<reference evidence="2 3" key="1">
    <citation type="journal article" date="2019" name="PLoS Negl. Trop. Dis.">
        <title>Revisiting the worldwide diversity of Leptospira species in the environment.</title>
        <authorList>
            <person name="Vincent A.T."/>
            <person name="Schiettekatte O."/>
            <person name="Bourhy P."/>
            <person name="Veyrier F.J."/>
            <person name="Picardeau M."/>
        </authorList>
    </citation>
    <scope>NUCLEOTIDE SEQUENCE [LARGE SCALE GENOMIC DNA]</scope>
    <source>
        <strain evidence="2 3">SSW18</strain>
    </source>
</reference>
<evidence type="ECO:0000313" key="3">
    <source>
        <dbReference type="Proteomes" id="UP000297946"/>
    </source>
</evidence>
<dbReference type="AlphaFoldDB" id="A0A5R2ASY0"/>
<dbReference type="EMBL" id="RQER01000008">
    <property type="protein sequence ID" value="TGJ99895.1"/>
    <property type="molecule type" value="Genomic_DNA"/>
</dbReference>